<organism evidence="1">
    <name type="scientific">Capitella teleta</name>
    <name type="common">Polychaete worm</name>
    <dbReference type="NCBI Taxonomy" id="283909"/>
    <lineage>
        <taxon>Eukaryota</taxon>
        <taxon>Metazoa</taxon>
        <taxon>Spiralia</taxon>
        <taxon>Lophotrochozoa</taxon>
        <taxon>Annelida</taxon>
        <taxon>Polychaeta</taxon>
        <taxon>Sedentaria</taxon>
        <taxon>Scolecida</taxon>
        <taxon>Capitellidae</taxon>
        <taxon>Capitella</taxon>
    </lineage>
</organism>
<reference evidence="3" key="1">
    <citation type="submission" date="2012-12" db="EMBL/GenBank/DDBJ databases">
        <authorList>
            <person name="Hellsten U."/>
            <person name="Grimwood J."/>
            <person name="Chapman J.A."/>
            <person name="Shapiro H."/>
            <person name="Aerts A."/>
            <person name="Otillar R.P."/>
            <person name="Terry A.Y."/>
            <person name="Boore J.L."/>
            <person name="Simakov O."/>
            <person name="Marletaz F."/>
            <person name="Cho S.-J."/>
            <person name="Edsinger-Gonzales E."/>
            <person name="Havlak P."/>
            <person name="Kuo D.-H."/>
            <person name="Larsson T."/>
            <person name="Lv J."/>
            <person name="Arendt D."/>
            <person name="Savage R."/>
            <person name="Osoegawa K."/>
            <person name="de Jong P."/>
            <person name="Lindberg D.R."/>
            <person name="Seaver E.C."/>
            <person name="Weisblat D.A."/>
            <person name="Putnam N.H."/>
            <person name="Grigoriev I.V."/>
            <person name="Rokhsar D.S."/>
        </authorList>
    </citation>
    <scope>NUCLEOTIDE SEQUENCE</scope>
    <source>
        <strain evidence="3">I ESC-2004</strain>
    </source>
</reference>
<keyword evidence="3" id="KW-1185">Reference proteome</keyword>
<accession>R7UCL9</accession>
<dbReference type="Proteomes" id="UP000014760">
    <property type="component" value="Unassembled WGS sequence"/>
</dbReference>
<reference evidence="1 3" key="2">
    <citation type="journal article" date="2013" name="Nature">
        <title>Insights into bilaterian evolution from three spiralian genomes.</title>
        <authorList>
            <person name="Simakov O."/>
            <person name="Marletaz F."/>
            <person name="Cho S.J."/>
            <person name="Edsinger-Gonzales E."/>
            <person name="Havlak P."/>
            <person name="Hellsten U."/>
            <person name="Kuo D.H."/>
            <person name="Larsson T."/>
            <person name="Lv J."/>
            <person name="Arendt D."/>
            <person name="Savage R."/>
            <person name="Osoegawa K."/>
            <person name="de Jong P."/>
            <person name="Grimwood J."/>
            <person name="Chapman J.A."/>
            <person name="Shapiro H."/>
            <person name="Aerts A."/>
            <person name="Otillar R.P."/>
            <person name="Terry A.Y."/>
            <person name="Boore J.L."/>
            <person name="Grigoriev I.V."/>
            <person name="Lindberg D.R."/>
            <person name="Seaver E.C."/>
            <person name="Weisblat D.A."/>
            <person name="Putnam N.H."/>
            <person name="Rokhsar D.S."/>
        </authorList>
    </citation>
    <scope>NUCLEOTIDE SEQUENCE</scope>
    <source>
        <strain evidence="1 3">I ESC-2004</strain>
    </source>
</reference>
<evidence type="ECO:0000313" key="3">
    <source>
        <dbReference type="Proteomes" id="UP000014760"/>
    </source>
</evidence>
<dbReference type="HOGENOM" id="CLU_1181176_0_0_1"/>
<proteinExistence type="predicted"/>
<dbReference type="AlphaFoldDB" id="R7UCL9"/>
<reference evidence="2" key="3">
    <citation type="submission" date="2015-06" db="UniProtKB">
        <authorList>
            <consortium name="EnsemblMetazoa"/>
        </authorList>
    </citation>
    <scope>IDENTIFICATION</scope>
</reference>
<name>R7UCL9_CAPTE</name>
<dbReference type="EnsemblMetazoa" id="CapteT197948">
    <property type="protein sequence ID" value="CapteP197948"/>
    <property type="gene ID" value="CapteG197948"/>
</dbReference>
<evidence type="ECO:0000313" key="2">
    <source>
        <dbReference type="EnsemblMetazoa" id="CapteP197948"/>
    </source>
</evidence>
<sequence length="235" mass="25832">MAATETLIRPTKILKAKTTHETVLALAIGGSKPATTLVSLDLLATAIQDSELPAMEAQYNQSKREGLVPVQWGIYALTIIRGLVKLKEAVQQPSGAVCIKDLHHPRAVISSGVTIMFAHTVRMMASVFNKHSVQRQIKIAMAASDHHLSRWVEESEASVTDLVAEDMEASLEAPIARCTDGLFIVVFQATTSRPASSKGNRSDPNIYNVYSSKYIYGYDLCISFRGKKEQKEQKE</sequence>
<dbReference type="EMBL" id="KB305005">
    <property type="protein sequence ID" value="ELU01528.1"/>
    <property type="molecule type" value="Genomic_DNA"/>
</dbReference>
<dbReference type="EMBL" id="AMQN01001738">
    <property type="status" value="NOT_ANNOTATED_CDS"/>
    <property type="molecule type" value="Genomic_DNA"/>
</dbReference>
<evidence type="ECO:0000313" key="1">
    <source>
        <dbReference type="EMBL" id="ELU01528.1"/>
    </source>
</evidence>
<gene>
    <name evidence="1" type="ORF">CAPTEDRAFT_197948</name>
</gene>
<protein>
    <submittedName>
        <fullName evidence="1 2">Uncharacterized protein</fullName>
    </submittedName>
</protein>